<proteinExistence type="predicted"/>
<feature type="region of interest" description="Disordered" evidence="1">
    <location>
        <begin position="240"/>
        <end position="274"/>
    </location>
</feature>
<feature type="region of interest" description="Disordered" evidence="1">
    <location>
        <begin position="478"/>
        <end position="500"/>
    </location>
</feature>
<evidence type="ECO:0000313" key="4">
    <source>
        <dbReference type="Proteomes" id="UP000360750"/>
    </source>
</evidence>
<dbReference type="Pfam" id="PF02720">
    <property type="entry name" value="DUF222"/>
    <property type="match status" value="1"/>
</dbReference>
<sequence length="500" mass="54943">MAFVEPSATPTPLLLDQYERLHALLDEITRTRSGDCSETQLLEAAIQHERAERRMLAIFTDTMVEIEERSAYRHAGCQNITKFLIHQLGRHGEANRLANRVWALGRFHDLQGELNGPRYPETAKGVAEGAISGRHVDVIIETMQKIPSSADTVDKEAAEATLAHYARDYDPSSLRRLGAQILAHLDPDGTLTDDRDRARMRGMRLGPQDSQLMSRLTATLDPKTRAMLDVVLAVWAGKGMNNPDDPESPAGDPAAADPEALAAAADRDDRSQAKRNHDAFTALLRYALDGGALGRSHHGLPPHLIITISESALRELAGAPARTATGTLVPIKDAVEMAAEAQEYLEVFRDHTSEVLYLGRAKRLASRAQRIAAVGRDGGCTGPACTRSAFESEMHHVVEWKADNGPTDIDLLTMACGPHNRSVGHGDDQWSTTIEVEGIDAGRAVWHPPRSHPDQAPRINHAHRTDAILDRMRAEARRRLRHRLGRPDTTERDDTGADPP</sequence>
<accession>A0ABD7V5H7</accession>
<dbReference type="CDD" id="cd00085">
    <property type="entry name" value="HNHc"/>
    <property type="match status" value="1"/>
</dbReference>
<reference evidence="3 4" key="1">
    <citation type="submission" date="2019-02" db="EMBL/GenBank/DDBJ databases">
        <authorList>
            <consortium name="Pathogen Informatics"/>
        </authorList>
    </citation>
    <scope>NUCLEOTIDE SEQUENCE [LARGE SCALE GENOMIC DNA]</scope>
    <source>
        <strain evidence="3 4">3012STDY6756503</strain>
    </source>
</reference>
<comment type="caution">
    <text evidence="3">The sequence shown here is derived from an EMBL/GenBank/DDBJ whole genome shotgun (WGS) entry which is preliminary data.</text>
</comment>
<gene>
    <name evidence="3" type="ORF">NCTC8139_02950</name>
</gene>
<evidence type="ECO:0000259" key="2">
    <source>
        <dbReference type="Pfam" id="PF02720"/>
    </source>
</evidence>
<dbReference type="InterPro" id="IPR003615">
    <property type="entry name" value="HNH_nuc"/>
</dbReference>
<feature type="compositionally biased region" description="Low complexity" evidence="1">
    <location>
        <begin position="248"/>
        <end position="264"/>
    </location>
</feature>
<evidence type="ECO:0000313" key="3">
    <source>
        <dbReference type="EMBL" id="VFA89386.1"/>
    </source>
</evidence>
<dbReference type="EMBL" id="CAACYD010000007">
    <property type="protein sequence ID" value="VFA89386.1"/>
    <property type="molecule type" value="Genomic_DNA"/>
</dbReference>
<dbReference type="GeneID" id="60750939"/>
<feature type="compositionally biased region" description="Basic and acidic residues" evidence="1">
    <location>
        <begin position="265"/>
        <end position="274"/>
    </location>
</feature>
<evidence type="ECO:0000256" key="1">
    <source>
        <dbReference type="SAM" id="MobiDB-lite"/>
    </source>
</evidence>
<feature type="compositionally biased region" description="Basic and acidic residues" evidence="1">
    <location>
        <begin position="485"/>
        <end position="500"/>
    </location>
</feature>
<organism evidence="3 4">
    <name type="scientific">Gordonia paraffinivorans</name>
    <dbReference type="NCBI Taxonomy" id="175628"/>
    <lineage>
        <taxon>Bacteria</taxon>
        <taxon>Bacillati</taxon>
        <taxon>Actinomycetota</taxon>
        <taxon>Actinomycetes</taxon>
        <taxon>Mycobacteriales</taxon>
        <taxon>Gordoniaceae</taxon>
        <taxon>Gordonia</taxon>
    </lineage>
</organism>
<feature type="domain" description="DUF222" evidence="2">
    <location>
        <begin position="47"/>
        <end position="377"/>
    </location>
</feature>
<dbReference type="RefSeq" id="WP_131734721.1">
    <property type="nucleotide sequence ID" value="NZ_CAACYD010000007.1"/>
</dbReference>
<protein>
    <submittedName>
        <fullName evidence="3">Domain of uncharacterized function DUF222</fullName>
    </submittedName>
</protein>
<name>A0ABD7V5H7_9ACTN</name>
<dbReference type="InterPro" id="IPR003870">
    <property type="entry name" value="DUF222"/>
</dbReference>
<dbReference type="AlphaFoldDB" id="A0ABD7V5H7"/>
<dbReference type="Proteomes" id="UP000360750">
    <property type="component" value="Unassembled WGS sequence"/>
</dbReference>